<dbReference type="VEuPathDB" id="FungiDB:MCYG_01532"/>
<feature type="domain" description="UBC core" evidence="5">
    <location>
        <begin position="11"/>
        <end position="163"/>
    </location>
</feature>
<feature type="compositionally biased region" description="Polar residues" evidence="4">
    <location>
        <begin position="457"/>
        <end position="471"/>
    </location>
</feature>
<feature type="active site" description="Glycyl thioester intermediate" evidence="3">
    <location>
        <position position="101"/>
    </location>
</feature>
<proteinExistence type="predicted"/>
<dbReference type="PROSITE" id="PS50127">
    <property type="entry name" value="UBC_2"/>
    <property type="match status" value="1"/>
</dbReference>
<feature type="region of interest" description="Disordered" evidence="4">
    <location>
        <begin position="422"/>
        <end position="445"/>
    </location>
</feature>
<name>C5FHH3_ARTOC</name>
<keyword evidence="7" id="KW-1185">Reference proteome</keyword>
<feature type="region of interest" description="Disordered" evidence="4">
    <location>
        <begin position="457"/>
        <end position="483"/>
    </location>
</feature>
<dbReference type="Pfam" id="PF00179">
    <property type="entry name" value="UQ_con"/>
    <property type="match status" value="1"/>
</dbReference>
<dbReference type="OMA" id="KMPDDYP"/>
<evidence type="ECO:0000259" key="5">
    <source>
        <dbReference type="PROSITE" id="PS50127"/>
    </source>
</evidence>
<accession>C5FHH3</accession>
<feature type="compositionally biased region" description="Acidic residues" evidence="4">
    <location>
        <begin position="302"/>
        <end position="311"/>
    </location>
</feature>
<dbReference type="RefSeq" id="XP_002848598.1">
    <property type="nucleotide sequence ID" value="XM_002848552.1"/>
</dbReference>
<dbReference type="Proteomes" id="UP000002035">
    <property type="component" value="Unassembled WGS sequence"/>
</dbReference>
<feature type="region of interest" description="Disordered" evidence="4">
    <location>
        <begin position="284"/>
        <end position="374"/>
    </location>
</feature>
<organism evidence="6 7">
    <name type="scientific">Arthroderma otae (strain ATCC MYA-4605 / CBS 113480)</name>
    <name type="common">Microsporum canis</name>
    <dbReference type="NCBI Taxonomy" id="554155"/>
    <lineage>
        <taxon>Eukaryota</taxon>
        <taxon>Fungi</taxon>
        <taxon>Dikarya</taxon>
        <taxon>Ascomycota</taxon>
        <taxon>Pezizomycotina</taxon>
        <taxon>Eurotiomycetes</taxon>
        <taxon>Eurotiomycetidae</taxon>
        <taxon>Onygenales</taxon>
        <taxon>Arthrodermataceae</taxon>
        <taxon>Microsporum</taxon>
    </lineage>
</organism>
<dbReference type="CDD" id="cd23804">
    <property type="entry name" value="UBCc_UBE2S"/>
    <property type="match status" value="1"/>
</dbReference>
<dbReference type="PANTHER" id="PTHR24068">
    <property type="entry name" value="UBIQUITIN-CONJUGATING ENZYME E2"/>
    <property type="match status" value="1"/>
</dbReference>
<dbReference type="HOGENOM" id="CLU_030988_0_0_1"/>
<dbReference type="OrthoDB" id="10069349at2759"/>
<dbReference type="Gene3D" id="3.10.110.10">
    <property type="entry name" value="Ubiquitin Conjugating Enzyme"/>
    <property type="match status" value="1"/>
</dbReference>
<keyword evidence="2" id="KW-0833">Ubl conjugation pathway</keyword>
<evidence type="ECO:0000256" key="3">
    <source>
        <dbReference type="PROSITE-ProRule" id="PRU10133"/>
    </source>
</evidence>
<feature type="compositionally biased region" description="Polar residues" evidence="4">
    <location>
        <begin position="223"/>
        <end position="240"/>
    </location>
</feature>
<dbReference type="STRING" id="554155.C5FHH3"/>
<feature type="compositionally biased region" description="Basic residues" evidence="4">
    <location>
        <begin position="474"/>
        <end position="483"/>
    </location>
</feature>
<feature type="compositionally biased region" description="Polar residues" evidence="4">
    <location>
        <begin position="184"/>
        <end position="199"/>
    </location>
</feature>
<dbReference type="GeneID" id="9230736"/>
<dbReference type="eggNOG" id="KOG0423">
    <property type="taxonomic scope" value="Eukaryota"/>
</dbReference>
<keyword evidence="1" id="KW-0808">Transferase</keyword>
<dbReference type="InterPro" id="IPR000608">
    <property type="entry name" value="UBC"/>
</dbReference>
<gene>
    <name evidence="6" type="ORF">MCYG_01532</name>
</gene>
<sequence>MVLYDDMIYQLNETRLAKEHASLHHKGLPPYYCFPGSNPAGSDSLTQLTVLLTGPSGTPYSQGLWRLQLRLPEDYPASPPKAFFKTRIWHPNVEESTGAVCVDTLKRDWDPKLTLKDVLITISCLLIHPNPDSALNSTAGALLQENYESFARQAKLMTSIHAAIPADMKDQVDEARRGADETDAATSLASEEQNRSNDGLPTPAVTMKRKQQSAPASLEGSEHPTTQEQQLVQPNNQSPGNSESDSEADSDSENSESKENDPTLSSSPVIIPVRSPRSVLGKRPLSVISMPEEPDLVLVNDSSDDEDDTDQPPEFSGMTASEKNVAANSPELAATLSRNRSNSKHYIPSLNDQSLLLQPRRKAPKLSDSGTRRSCINMGSANAFTAKSVDKKRSASVPDAYHASGNYMKPLSPIISAATATKDESSPLSSLKQAVGGSPLLTGKAEPVDEKAYRSLQSATVRKQPTLSNLTVRPKPRTGLRRL</sequence>
<feature type="region of interest" description="Disordered" evidence="4">
    <location>
        <begin position="171"/>
        <end position="271"/>
    </location>
</feature>
<dbReference type="FunFam" id="3.10.110.10:FF:000077">
    <property type="entry name" value="Ubiquitin conjugating enzyme E2"/>
    <property type="match status" value="1"/>
</dbReference>
<dbReference type="PROSITE" id="PS00183">
    <property type="entry name" value="UBC_1"/>
    <property type="match status" value="1"/>
</dbReference>
<evidence type="ECO:0000313" key="7">
    <source>
        <dbReference type="Proteomes" id="UP000002035"/>
    </source>
</evidence>
<evidence type="ECO:0000256" key="2">
    <source>
        <dbReference type="ARBA" id="ARBA00022786"/>
    </source>
</evidence>
<dbReference type="SMART" id="SM00212">
    <property type="entry name" value="UBCc"/>
    <property type="match status" value="1"/>
</dbReference>
<dbReference type="AlphaFoldDB" id="C5FHH3"/>
<dbReference type="SUPFAM" id="SSF54495">
    <property type="entry name" value="UBC-like"/>
    <property type="match status" value="1"/>
</dbReference>
<protein>
    <submittedName>
        <fullName evidence="6">Ubiquitin-conjugating enzyme E2S</fullName>
    </submittedName>
</protein>
<feature type="compositionally biased region" description="Basic and acidic residues" evidence="4">
    <location>
        <begin position="171"/>
        <end position="180"/>
    </location>
</feature>
<dbReference type="InterPro" id="IPR023313">
    <property type="entry name" value="UBQ-conjugating_AS"/>
</dbReference>
<evidence type="ECO:0000256" key="4">
    <source>
        <dbReference type="SAM" id="MobiDB-lite"/>
    </source>
</evidence>
<dbReference type="InterPro" id="IPR016135">
    <property type="entry name" value="UBQ-conjugating_enzyme/RWD"/>
</dbReference>
<evidence type="ECO:0000256" key="1">
    <source>
        <dbReference type="ARBA" id="ARBA00022679"/>
    </source>
</evidence>
<feature type="compositionally biased region" description="Acidic residues" evidence="4">
    <location>
        <begin position="244"/>
        <end position="254"/>
    </location>
</feature>
<reference evidence="7" key="1">
    <citation type="journal article" date="2012" name="MBio">
        <title>Comparative genome analysis of Trichophyton rubrum and related dermatophytes reveals candidate genes involved in infection.</title>
        <authorList>
            <person name="Martinez D.A."/>
            <person name="Oliver B.G."/>
            <person name="Graeser Y."/>
            <person name="Goldberg J.M."/>
            <person name="Li W."/>
            <person name="Martinez-Rossi N.M."/>
            <person name="Monod M."/>
            <person name="Shelest E."/>
            <person name="Barton R.C."/>
            <person name="Birch E."/>
            <person name="Brakhage A.A."/>
            <person name="Chen Z."/>
            <person name="Gurr S.J."/>
            <person name="Heiman D."/>
            <person name="Heitman J."/>
            <person name="Kosti I."/>
            <person name="Rossi A."/>
            <person name="Saif S."/>
            <person name="Samalova M."/>
            <person name="Saunders C.W."/>
            <person name="Shea T."/>
            <person name="Summerbell R.C."/>
            <person name="Xu J."/>
            <person name="Young S."/>
            <person name="Zeng Q."/>
            <person name="Birren B.W."/>
            <person name="Cuomo C.A."/>
            <person name="White T.C."/>
        </authorList>
    </citation>
    <scope>NUCLEOTIDE SEQUENCE [LARGE SCALE GENOMIC DNA]</scope>
    <source>
        <strain evidence="7">ATCC MYA-4605 / CBS 113480</strain>
    </source>
</reference>
<dbReference type="GO" id="GO:0016740">
    <property type="term" value="F:transferase activity"/>
    <property type="evidence" value="ECO:0007669"/>
    <property type="project" value="UniProtKB-KW"/>
</dbReference>
<evidence type="ECO:0000313" key="6">
    <source>
        <dbReference type="EMBL" id="EEQ28713.1"/>
    </source>
</evidence>
<dbReference type="EMBL" id="DS995702">
    <property type="protein sequence ID" value="EEQ28713.1"/>
    <property type="molecule type" value="Genomic_DNA"/>
</dbReference>